<dbReference type="SUPFAM" id="SSF54427">
    <property type="entry name" value="NTF2-like"/>
    <property type="match status" value="1"/>
</dbReference>
<name>A0A2U1MI34_ARTAN</name>
<dbReference type="InterPro" id="IPR018790">
    <property type="entry name" value="DUF2358"/>
</dbReference>
<sequence>MAYWVFYPMNETHPHIRNPFDYIMWFRDVTTNESDIENKKAMTVTNMAGANCFYTRLPLHFTQPQQQQRLRNGFRCSNETPGILKVVVSGATEILRLFSSFNKNQLYEVVPEQKYEPSATCVDDIITILESDYDNAYFVTGNFSPEIYAEDCIFEDPTIRFSGRELYSRNLKLLVPFFENPSISLRNITKVLNGEKEAVMASWGLRTYLKLPWRPLISIDGKTVYDLDNQFRIVKHVESWSVSPLEAIGQIFTPSSGSTD</sequence>
<protein>
    <submittedName>
        <fullName evidence="1">NTF2-like domain-containing protein</fullName>
    </submittedName>
</protein>
<dbReference type="PANTHER" id="PTHR34123">
    <property type="entry name" value="OS04G0578200 PROTEIN"/>
    <property type="match status" value="1"/>
</dbReference>
<comment type="caution">
    <text evidence="1">The sequence shown here is derived from an EMBL/GenBank/DDBJ whole genome shotgun (WGS) entry which is preliminary data.</text>
</comment>
<dbReference type="Proteomes" id="UP000245207">
    <property type="component" value="Unassembled WGS sequence"/>
</dbReference>
<dbReference type="InterPro" id="IPR032710">
    <property type="entry name" value="NTF2-like_dom_sf"/>
</dbReference>
<dbReference type="PANTHER" id="PTHR34123:SF4">
    <property type="entry name" value="PHOSPHORIBOSYLTRANSFERASE-LIKE PROTEIN, PUTATIVE (DUF2358)-RELATED"/>
    <property type="match status" value="1"/>
</dbReference>
<proteinExistence type="predicted"/>
<dbReference type="OrthoDB" id="348976at2759"/>
<dbReference type="Pfam" id="PF10184">
    <property type="entry name" value="DUF2358"/>
    <property type="match status" value="1"/>
</dbReference>
<dbReference type="EMBL" id="PKPP01005226">
    <property type="protein sequence ID" value="PWA60917.1"/>
    <property type="molecule type" value="Genomic_DNA"/>
</dbReference>
<evidence type="ECO:0000313" key="1">
    <source>
        <dbReference type="EMBL" id="PWA60917.1"/>
    </source>
</evidence>
<dbReference type="STRING" id="35608.A0A2U1MI34"/>
<dbReference type="AlphaFoldDB" id="A0A2U1MI34"/>
<gene>
    <name evidence="1" type="ORF">CTI12_AA378030</name>
</gene>
<evidence type="ECO:0000313" key="2">
    <source>
        <dbReference type="Proteomes" id="UP000245207"/>
    </source>
</evidence>
<organism evidence="1 2">
    <name type="scientific">Artemisia annua</name>
    <name type="common">Sweet wormwood</name>
    <dbReference type="NCBI Taxonomy" id="35608"/>
    <lineage>
        <taxon>Eukaryota</taxon>
        <taxon>Viridiplantae</taxon>
        <taxon>Streptophyta</taxon>
        <taxon>Embryophyta</taxon>
        <taxon>Tracheophyta</taxon>
        <taxon>Spermatophyta</taxon>
        <taxon>Magnoliopsida</taxon>
        <taxon>eudicotyledons</taxon>
        <taxon>Gunneridae</taxon>
        <taxon>Pentapetalae</taxon>
        <taxon>asterids</taxon>
        <taxon>campanulids</taxon>
        <taxon>Asterales</taxon>
        <taxon>Asteraceae</taxon>
        <taxon>Asteroideae</taxon>
        <taxon>Anthemideae</taxon>
        <taxon>Artemisiinae</taxon>
        <taxon>Artemisia</taxon>
    </lineage>
</organism>
<keyword evidence="2" id="KW-1185">Reference proteome</keyword>
<reference evidence="1 2" key="1">
    <citation type="journal article" date="2018" name="Mol. Plant">
        <title>The genome of Artemisia annua provides insight into the evolution of Asteraceae family and artemisinin biosynthesis.</title>
        <authorList>
            <person name="Shen Q."/>
            <person name="Zhang L."/>
            <person name="Liao Z."/>
            <person name="Wang S."/>
            <person name="Yan T."/>
            <person name="Shi P."/>
            <person name="Liu M."/>
            <person name="Fu X."/>
            <person name="Pan Q."/>
            <person name="Wang Y."/>
            <person name="Lv Z."/>
            <person name="Lu X."/>
            <person name="Zhang F."/>
            <person name="Jiang W."/>
            <person name="Ma Y."/>
            <person name="Chen M."/>
            <person name="Hao X."/>
            <person name="Li L."/>
            <person name="Tang Y."/>
            <person name="Lv G."/>
            <person name="Zhou Y."/>
            <person name="Sun X."/>
            <person name="Brodelius P.E."/>
            <person name="Rose J.K.C."/>
            <person name="Tang K."/>
        </authorList>
    </citation>
    <scope>NUCLEOTIDE SEQUENCE [LARGE SCALE GENOMIC DNA]</scope>
    <source>
        <strain evidence="2">cv. Huhao1</strain>
        <tissue evidence="1">Leaf</tissue>
    </source>
</reference>
<accession>A0A2U1MI34</accession>